<organism evidence="3 4">
    <name type="scientific">Rhipicephalus microplus</name>
    <name type="common">Cattle tick</name>
    <name type="synonym">Boophilus microplus</name>
    <dbReference type="NCBI Taxonomy" id="6941"/>
    <lineage>
        <taxon>Eukaryota</taxon>
        <taxon>Metazoa</taxon>
        <taxon>Ecdysozoa</taxon>
        <taxon>Arthropoda</taxon>
        <taxon>Chelicerata</taxon>
        <taxon>Arachnida</taxon>
        <taxon>Acari</taxon>
        <taxon>Parasitiformes</taxon>
        <taxon>Ixodida</taxon>
        <taxon>Ixodoidea</taxon>
        <taxon>Ixodidae</taxon>
        <taxon>Rhipicephalinae</taxon>
        <taxon>Rhipicephalus</taxon>
        <taxon>Boophilus</taxon>
    </lineage>
</organism>
<feature type="compositionally biased region" description="Low complexity" evidence="1">
    <location>
        <begin position="49"/>
        <end position="60"/>
    </location>
</feature>
<reference evidence="3" key="2">
    <citation type="submission" date="2021-09" db="EMBL/GenBank/DDBJ databases">
        <authorList>
            <person name="Jia N."/>
            <person name="Wang J."/>
            <person name="Shi W."/>
            <person name="Du L."/>
            <person name="Sun Y."/>
            <person name="Zhan W."/>
            <person name="Jiang J."/>
            <person name="Wang Q."/>
            <person name="Zhang B."/>
            <person name="Ji P."/>
            <person name="Sakyi L.B."/>
            <person name="Cui X."/>
            <person name="Yuan T."/>
            <person name="Jiang B."/>
            <person name="Yang W."/>
            <person name="Lam T.T.-Y."/>
            <person name="Chang Q."/>
            <person name="Ding S."/>
            <person name="Wang X."/>
            <person name="Zhu J."/>
            <person name="Ruan X."/>
            <person name="Zhao L."/>
            <person name="Wei J."/>
            <person name="Que T."/>
            <person name="Du C."/>
            <person name="Cheng J."/>
            <person name="Dai P."/>
            <person name="Han X."/>
            <person name="Huang E."/>
            <person name="Gao Y."/>
            <person name="Liu J."/>
            <person name="Shao H."/>
            <person name="Ye R."/>
            <person name="Li L."/>
            <person name="Wei W."/>
            <person name="Wang X."/>
            <person name="Wang C."/>
            <person name="Huo Q."/>
            <person name="Li W."/>
            <person name="Guo W."/>
            <person name="Chen H."/>
            <person name="Chen S."/>
            <person name="Zhou L."/>
            <person name="Zhou L."/>
            <person name="Ni X."/>
            <person name="Tian J."/>
            <person name="Zhou Y."/>
            <person name="Sheng Y."/>
            <person name="Liu T."/>
            <person name="Pan Y."/>
            <person name="Xia L."/>
            <person name="Li J."/>
            <person name="Zhao F."/>
            <person name="Cao W."/>
        </authorList>
    </citation>
    <scope>NUCLEOTIDE SEQUENCE</scope>
    <source>
        <strain evidence="3">Rmic-2018</strain>
        <tissue evidence="3">Larvae</tissue>
    </source>
</reference>
<protein>
    <recommendedName>
        <fullName evidence="2">Helitron helicase-like domain-containing protein</fullName>
    </recommendedName>
</protein>
<feature type="compositionally biased region" description="Basic residues" evidence="1">
    <location>
        <begin position="30"/>
        <end position="43"/>
    </location>
</feature>
<dbReference type="Pfam" id="PF14214">
    <property type="entry name" value="Helitron_like_N"/>
    <property type="match status" value="1"/>
</dbReference>
<sequence>MTSSSEINDEHLISAIETQSIQRTQERERRPHSKRRLRSRRGSRPQAESQSWGHSSSQGHYLGQEQLGRHLNGQLSGVQFEIMASNPGRTPAVAPKGSWAERVHNGAAEQMTRLGVTFRNCQVAENITKKLLEDRSFVEECISSDFAFLRGTPNYVYYWAQRKRDVFAMTQQLGKPTLFMTLSISELRNEHLLQLIENLNEPVEKRCHKVDDMHCLYKASLVNNDPVVCALFFDKLVRVIMVVLQNTKIPTVTNNHVVDYFKQIEFQQRGRINAHLLLWFNKAPHEDLSDDMPCSVAFVNSLMSLDTSVLSASASRYTNTFATSTKKVRTCASLCSLLANVGDTYSHPTLKHKGITLELKALCEKCKCMHSKLEEVQYVSIDEFWQNKGSVLNSNMDIEVIKDAYSCAGYVLNHVNKSNHGFFNLHTALADIE</sequence>
<dbReference type="Proteomes" id="UP000821866">
    <property type="component" value="Chromosome 7"/>
</dbReference>
<dbReference type="InterPro" id="IPR025476">
    <property type="entry name" value="Helitron_helicase-like"/>
</dbReference>
<name>A0A9J6DFG3_RHIMP</name>
<evidence type="ECO:0000313" key="4">
    <source>
        <dbReference type="Proteomes" id="UP000821866"/>
    </source>
</evidence>
<evidence type="ECO:0000259" key="2">
    <source>
        <dbReference type="Pfam" id="PF14214"/>
    </source>
</evidence>
<feature type="domain" description="Helitron helicase-like" evidence="2">
    <location>
        <begin position="157"/>
        <end position="278"/>
    </location>
</feature>
<dbReference type="EMBL" id="JABSTU010000009">
    <property type="protein sequence ID" value="KAH8020855.1"/>
    <property type="molecule type" value="Genomic_DNA"/>
</dbReference>
<keyword evidence="4" id="KW-1185">Reference proteome</keyword>
<reference evidence="3" key="1">
    <citation type="journal article" date="2020" name="Cell">
        <title>Large-Scale Comparative Analyses of Tick Genomes Elucidate Their Genetic Diversity and Vector Capacities.</title>
        <authorList>
            <consortium name="Tick Genome and Microbiome Consortium (TIGMIC)"/>
            <person name="Jia N."/>
            <person name="Wang J."/>
            <person name="Shi W."/>
            <person name="Du L."/>
            <person name="Sun Y."/>
            <person name="Zhan W."/>
            <person name="Jiang J.F."/>
            <person name="Wang Q."/>
            <person name="Zhang B."/>
            <person name="Ji P."/>
            <person name="Bell-Sakyi L."/>
            <person name="Cui X.M."/>
            <person name="Yuan T.T."/>
            <person name="Jiang B.G."/>
            <person name="Yang W.F."/>
            <person name="Lam T.T."/>
            <person name="Chang Q.C."/>
            <person name="Ding S.J."/>
            <person name="Wang X.J."/>
            <person name="Zhu J.G."/>
            <person name="Ruan X.D."/>
            <person name="Zhao L."/>
            <person name="Wei J.T."/>
            <person name="Ye R.Z."/>
            <person name="Que T.C."/>
            <person name="Du C.H."/>
            <person name="Zhou Y.H."/>
            <person name="Cheng J.X."/>
            <person name="Dai P.F."/>
            <person name="Guo W.B."/>
            <person name="Han X.H."/>
            <person name="Huang E.J."/>
            <person name="Li L.F."/>
            <person name="Wei W."/>
            <person name="Gao Y.C."/>
            <person name="Liu J.Z."/>
            <person name="Shao H.Z."/>
            <person name="Wang X."/>
            <person name="Wang C.C."/>
            <person name="Yang T.C."/>
            <person name="Huo Q.B."/>
            <person name="Li W."/>
            <person name="Chen H.Y."/>
            <person name="Chen S.E."/>
            <person name="Zhou L.G."/>
            <person name="Ni X.B."/>
            <person name="Tian J.H."/>
            <person name="Sheng Y."/>
            <person name="Liu T."/>
            <person name="Pan Y.S."/>
            <person name="Xia L.Y."/>
            <person name="Li J."/>
            <person name="Zhao F."/>
            <person name="Cao W.C."/>
        </authorList>
    </citation>
    <scope>NUCLEOTIDE SEQUENCE</scope>
    <source>
        <strain evidence="3">Rmic-2018</strain>
    </source>
</reference>
<gene>
    <name evidence="3" type="ORF">HPB51_005382</name>
</gene>
<dbReference type="AlphaFoldDB" id="A0A9J6DFG3"/>
<feature type="region of interest" description="Disordered" evidence="1">
    <location>
        <begin position="1"/>
        <end position="60"/>
    </location>
</feature>
<evidence type="ECO:0000256" key="1">
    <source>
        <dbReference type="SAM" id="MobiDB-lite"/>
    </source>
</evidence>
<accession>A0A9J6DFG3</accession>
<proteinExistence type="predicted"/>
<comment type="caution">
    <text evidence="3">The sequence shown here is derived from an EMBL/GenBank/DDBJ whole genome shotgun (WGS) entry which is preliminary data.</text>
</comment>
<evidence type="ECO:0000313" key="3">
    <source>
        <dbReference type="EMBL" id="KAH8020855.1"/>
    </source>
</evidence>